<evidence type="ECO:0000313" key="2">
    <source>
        <dbReference type="EMBL" id="QEE27290.1"/>
    </source>
</evidence>
<dbReference type="AlphaFoldDB" id="A0A5B9E9J5"/>
<sequence>MSDLHKALGDISSIRKQLANTTEFRGYGPATLAATGGFAVLAAVAQAYWVPEPVHHLPAYLAVWVATAIVCAALTGVQMYTRTRRMHSGLSDEMLRMAVVQFLPSAGAGLLLTGVLVYFAPAVTWMLPGLWQVIFSIGIFSSCRFLPRAMSAAGAWYLATGLGCLSLAGSRALSPWTMGVAYGVGQLLVAGVLFVNAEGEGDEV</sequence>
<keyword evidence="1" id="KW-0812">Transmembrane</keyword>
<dbReference type="Proteomes" id="UP000321820">
    <property type="component" value="Chromosome"/>
</dbReference>
<feature type="transmembrane region" description="Helical" evidence="1">
    <location>
        <begin position="57"/>
        <end position="77"/>
    </location>
</feature>
<feature type="transmembrane region" description="Helical" evidence="1">
    <location>
        <begin position="125"/>
        <end position="143"/>
    </location>
</feature>
<keyword evidence="3" id="KW-1185">Reference proteome</keyword>
<feature type="transmembrane region" description="Helical" evidence="1">
    <location>
        <begin position="155"/>
        <end position="173"/>
    </location>
</feature>
<dbReference type="OrthoDB" id="5624959at2"/>
<feature type="transmembrane region" description="Helical" evidence="1">
    <location>
        <begin position="98"/>
        <end position="119"/>
    </location>
</feature>
<accession>A0A5B9E9J5</accession>
<evidence type="ECO:0000313" key="3">
    <source>
        <dbReference type="Proteomes" id="UP000321820"/>
    </source>
</evidence>
<dbReference type="RefSeq" id="WP_147646483.1">
    <property type="nucleotide sequence ID" value="NZ_CP042806.1"/>
</dbReference>
<dbReference type="EMBL" id="CP042806">
    <property type="protein sequence ID" value="QEE27290.1"/>
    <property type="molecule type" value="Genomic_DNA"/>
</dbReference>
<reference evidence="2 3" key="1">
    <citation type="submission" date="2019-08" db="EMBL/GenBank/DDBJ databases">
        <title>Complete genome sequence of Terriglobus albidus strain ORNL.</title>
        <authorList>
            <person name="Podar M."/>
        </authorList>
    </citation>
    <scope>NUCLEOTIDE SEQUENCE [LARGE SCALE GENOMIC DNA]</scope>
    <source>
        <strain evidence="2 3">ORNL</strain>
    </source>
</reference>
<protein>
    <submittedName>
        <fullName evidence="2">Uncharacterized protein</fullName>
    </submittedName>
</protein>
<feature type="transmembrane region" description="Helical" evidence="1">
    <location>
        <begin position="30"/>
        <end position="51"/>
    </location>
</feature>
<dbReference type="KEGG" id="talb:FTW19_04240"/>
<proteinExistence type="predicted"/>
<keyword evidence="1" id="KW-0472">Membrane</keyword>
<keyword evidence="1" id="KW-1133">Transmembrane helix</keyword>
<evidence type="ECO:0000256" key="1">
    <source>
        <dbReference type="SAM" id="Phobius"/>
    </source>
</evidence>
<name>A0A5B9E9J5_9BACT</name>
<feature type="transmembrane region" description="Helical" evidence="1">
    <location>
        <begin position="179"/>
        <end position="197"/>
    </location>
</feature>
<gene>
    <name evidence="2" type="ORF">FTW19_04240</name>
</gene>
<organism evidence="2 3">
    <name type="scientific">Terriglobus albidus</name>
    <dbReference type="NCBI Taxonomy" id="1592106"/>
    <lineage>
        <taxon>Bacteria</taxon>
        <taxon>Pseudomonadati</taxon>
        <taxon>Acidobacteriota</taxon>
        <taxon>Terriglobia</taxon>
        <taxon>Terriglobales</taxon>
        <taxon>Acidobacteriaceae</taxon>
        <taxon>Terriglobus</taxon>
    </lineage>
</organism>